<dbReference type="Pfam" id="PF13568">
    <property type="entry name" value="OMP_b-brl_2"/>
    <property type="match status" value="1"/>
</dbReference>
<reference evidence="4 5" key="1">
    <citation type="submission" date="2024-09" db="EMBL/GenBank/DDBJ databases">
        <authorList>
            <person name="Sun Q."/>
            <person name="Mori K."/>
        </authorList>
    </citation>
    <scope>NUCLEOTIDE SEQUENCE [LARGE SCALE GENOMIC DNA]</scope>
    <source>
        <strain evidence="4 5">CECT 7682</strain>
    </source>
</reference>
<evidence type="ECO:0000256" key="2">
    <source>
        <dbReference type="SAM" id="Phobius"/>
    </source>
</evidence>
<dbReference type="RefSeq" id="WP_290246959.1">
    <property type="nucleotide sequence ID" value="NZ_JAUFQT010000001.1"/>
</dbReference>
<evidence type="ECO:0000313" key="4">
    <source>
        <dbReference type="EMBL" id="MFB9210715.1"/>
    </source>
</evidence>
<dbReference type="InterPro" id="IPR025665">
    <property type="entry name" value="Beta-barrel_OMP_2"/>
</dbReference>
<dbReference type="EMBL" id="JBHMEW010000008">
    <property type="protein sequence ID" value="MFB9210715.1"/>
    <property type="molecule type" value="Genomic_DNA"/>
</dbReference>
<feature type="transmembrane region" description="Helical" evidence="2">
    <location>
        <begin position="49"/>
        <end position="69"/>
    </location>
</feature>
<keyword evidence="5" id="KW-1185">Reference proteome</keyword>
<keyword evidence="2" id="KW-1133">Transmembrane helix</keyword>
<sequence>MKEQFDKRLVEKIKDSFLSHEEPLEPREWERFSQAYFNKPVQKRRWVHWPFWVSGLAASLLLVLVFWPFGERIEENVQTLTDSIIIKSKPFHGIEPLESPGIIQKEASGISEPKGPKTEAIKEKTYKIGREDHTGIVLGRDNKDDLLNVPFVSASQFLQESDLFALRSNSQQKLTSHQEGETGSKGAMELDQAKSMVDQWKNGDSKSEEKSGMENADNLKKFRLGLVLGPQAASNPESGMNLGGGIMSELSLSNRVKIDFGVTYAQQKLEPDNSNALPESMTLRAQNNAYTNNYMGSEYTLSYASLDIPINVKYKVLEKSQSNLFLITGLSSMVYLDQNTVETYSVQSNFAQAAHVNGALLFEPSIQEYKTKYSPESGQKKMDLGRMLNLSLGYEYQLSNGTFISLEPFYKIPLGDLTFANQQFSIGGMNLRVNFQFKK</sequence>
<evidence type="ECO:0000259" key="3">
    <source>
        <dbReference type="Pfam" id="PF13568"/>
    </source>
</evidence>
<name>A0ABV5J3B9_9BACT</name>
<organism evidence="4 5">
    <name type="scientific">Echinicola jeungdonensis</name>
    <dbReference type="NCBI Taxonomy" id="709343"/>
    <lineage>
        <taxon>Bacteria</taxon>
        <taxon>Pseudomonadati</taxon>
        <taxon>Bacteroidota</taxon>
        <taxon>Cytophagia</taxon>
        <taxon>Cytophagales</taxon>
        <taxon>Cyclobacteriaceae</taxon>
        <taxon>Echinicola</taxon>
    </lineage>
</organism>
<protein>
    <submittedName>
        <fullName evidence="4">Outer membrane beta-barrel protein</fullName>
    </submittedName>
</protein>
<gene>
    <name evidence="4" type="ORF">ACFFUR_02790</name>
</gene>
<dbReference type="Proteomes" id="UP001589654">
    <property type="component" value="Unassembled WGS sequence"/>
</dbReference>
<feature type="domain" description="Outer membrane protein beta-barrel" evidence="3">
    <location>
        <begin position="236"/>
        <end position="395"/>
    </location>
</feature>
<evidence type="ECO:0000256" key="1">
    <source>
        <dbReference type="SAM" id="MobiDB-lite"/>
    </source>
</evidence>
<keyword evidence="2" id="KW-0472">Membrane</keyword>
<comment type="caution">
    <text evidence="4">The sequence shown here is derived from an EMBL/GenBank/DDBJ whole genome shotgun (WGS) entry which is preliminary data.</text>
</comment>
<keyword evidence="2" id="KW-0812">Transmembrane</keyword>
<proteinExistence type="predicted"/>
<feature type="region of interest" description="Disordered" evidence="1">
    <location>
        <begin position="169"/>
        <end position="190"/>
    </location>
</feature>
<accession>A0ABV5J3B9</accession>
<evidence type="ECO:0000313" key="5">
    <source>
        <dbReference type="Proteomes" id="UP001589654"/>
    </source>
</evidence>